<dbReference type="AlphaFoldDB" id="A0A419V770"/>
<evidence type="ECO:0000256" key="5">
    <source>
        <dbReference type="ARBA" id="ARBA00018859"/>
    </source>
</evidence>
<dbReference type="CDD" id="cd00794">
    <property type="entry name" value="NOS_oxygenase_prok"/>
    <property type="match status" value="1"/>
</dbReference>
<evidence type="ECO:0000256" key="12">
    <source>
        <dbReference type="PIRSR" id="PIRSR037219-1"/>
    </source>
</evidence>
<dbReference type="GO" id="GO:0046872">
    <property type="term" value="F:metal ion binding"/>
    <property type="evidence" value="ECO:0007669"/>
    <property type="project" value="UniProtKB-KW"/>
</dbReference>
<dbReference type="Pfam" id="PF02898">
    <property type="entry name" value="NO_synthase"/>
    <property type="match status" value="1"/>
</dbReference>
<gene>
    <name evidence="14" type="ORF">ATL39_0125</name>
</gene>
<feature type="domain" description="Nitric oxide synthase (NOS)" evidence="13">
    <location>
        <begin position="4"/>
        <end position="360"/>
    </location>
</feature>
<keyword evidence="8 11" id="KW-0560">Oxidoreductase</keyword>
<dbReference type="InterPro" id="IPR050607">
    <property type="entry name" value="NOS"/>
</dbReference>
<dbReference type="PANTHER" id="PTHR43410">
    <property type="entry name" value="NITRIC OXIDE SYNTHASE OXYGENASE"/>
    <property type="match status" value="1"/>
</dbReference>
<dbReference type="GO" id="GO:0006809">
    <property type="term" value="P:nitric oxide biosynthetic process"/>
    <property type="evidence" value="ECO:0007669"/>
    <property type="project" value="InterPro"/>
</dbReference>
<evidence type="ECO:0000259" key="13">
    <source>
        <dbReference type="Pfam" id="PF02898"/>
    </source>
</evidence>
<evidence type="ECO:0000256" key="7">
    <source>
        <dbReference type="ARBA" id="ARBA00022723"/>
    </source>
</evidence>
<dbReference type="RefSeq" id="WP_120191342.1">
    <property type="nucleotide sequence ID" value="NZ_RAPK01000006.1"/>
</dbReference>
<comment type="miscellaneous">
    <text evidence="11">This protein is similar to the oxygenase domain of eukaryotic nitric oxide synthases but lacks the reductase domain which, in eukaryotes, is responsible for transfer of electrons to the ferric heme during nitric oxide synthesis.</text>
</comment>
<dbReference type="EC" id="1.14.14.47" evidence="4 11"/>
<evidence type="ECO:0000256" key="1">
    <source>
        <dbReference type="ARBA" id="ARBA00001971"/>
    </source>
</evidence>
<comment type="function">
    <text evidence="2 11">Catalyzes the production of nitric oxide.</text>
</comment>
<dbReference type="PANTHER" id="PTHR43410:SF1">
    <property type="entry name" value="NITRIC OXIDE SYNTHASE"/>
    <property type="match status" value="1"/>
</dbReference>
<evidence type="ECO:0000256" key="4">
    <source>
        <dbReference type="ARBA" id="ARBA00012735"/>
    </source>
</evidence>
<dbReference type="OrthoDB" id="3398374at2"/>
<dbReference type="PIRSF" id="PIRSF037219">
    <property type="entry name" value="NOS_oxygenase"/>
    <property type="match status" value="1"/>
</dbReference>
<protein>
    <recommendedName>
        <fullName evidence="5 11">Nitric oxide synthase oxygenase</fullName>
        <ecNumber evidence="4 11">1.14.14.47</ecNumber>
    </recommendedName>
</protein>
<comment type="similarity">
    <text evidence="3 11">Belongs to the NOS family. Bacterial NOS oxygenase subfamily.</text>
</comment>
<comment type="subunit">
    <text evidence="11">Homodimer.</text>
</comment>
<evidence type="ECO:0000256" key="6">
    <source>
        <dbReference type="ARBA" id="ARBA00022617"/>
    </source>
</evidence>
<sequence>MQDKQRLTEEAKAFIELAYMEAGKNNSVQQTRLKQIEMEIADTGHYTHTLEELRIGAKLAWRNSNRCIGRFFWESLHVLDCRKDSTEEEIAQSLFRHIRYATNEGRILPVISLFAPASSEQPSIRIWNYQLIRYAGYQTEHGIIGDPDSVDFTNKCLELGWQGSRTDFDVLPILISIGENEPKWFSIPPSLVLEVPLEHPEYEAFAEKEYKWYAVPIVADMKLEIGGITYQAAPFNGWYMGTEVGARNLADTGRYNLLPEMAEIAGLDTSFASTLWKDRALVELNRAVLHSYKKQGVSMVDHHTAASQFERFEKKEAQAGREVTGDWTWLIPPVSPATTSIFHKEYNNNINKPNYFYQDRLY</sequence>
<dbReference type="InterPro" id="IPR044944">
    <property type="entry name" value="NOS_dom_3"/>
</dbReference>
<evidence type="ECO:0000256" key="8">
    <source>
        <dbReference type="ARBA" id="ARBA00023002"/>
    </source>
</evidence>
<name>A0A419V770_9BACL</name>
<reference evidence="14 15" key="1">
    <citation type="submission" date="2018-09" db="EMBL/GenBank/DDBJ databases">
        <title>Genomic Encyclopedia of Archaeal and Bacterial Type Strains, Phase II (KMG-II): from individual species to whole genera.</title>
        <authorList>
            <person name="Goeker M."/>
        </authorList>
    </citation>
    <scope>NUCLEOTIDE SEQUENCE [LARGE SCALE GENOMIC DNA]</scope>
    <source>
        <strain evidence="14 15">DSM 17008</strain>
    </source>
</reference>
<dbReference type="Gene3D" id="3.90.440.10">
    <property type="entry name" value="Nitric Oxide Synthase,Heme Domain,Chain A domain 2"/>
    <property type="match status" value="1"/>
</dbReference>
<proteinExistence type="inferred from homology"/>
<dbReference type="GO" id="GO:0020037">
    <property type="term" value="F:heme binding"/>
    <property type="evidence" value="ECO:0007669"/>
    <property type="project" value="InterPro"/>
</dbReference>
<evidence type="ECO:0000256" key="10">
    <source>
        <dbReference type="ARBA" id="ARBA00048713"/>
    </source>
</evidence>
<dbReference type="GO" id="GO:0004517">
    <property type="term" value="F:nitric-oxide synthase activity"/>
    <property type="evidence" value="ECO:0007669"/>
    <property type="project" value="InterPro"/>
</dbReference>
<comment type="catalytic activity">
    <reaction evidence="10">
        <text>3 reduced [flavodoxin] + 2 L-arginine + 4 O2 = 3 oxidized [flavodoxin] + 2 L-citrulline + 2 nitric oxide + 4 H2O + 5 H(+)</text>
        <dbReference type="Rhea" id="RHEA:52324"/>
        <dbReference type="Rhea" id="RHEA-COMP:10622"/>
        <dbReference type="Rhea" id="RHEA-COMP:10623"/>
        <dbReference type="ChEBI" id="CHEBI:15377"/>
        <dbReference type="ChEBI" id="CHEBI:15378"/>
        <dbReference type="ChEBI" id="CHEBI:15379"/>
        <dbReference type="ChEBI" id="CHEBI:16480"/>
        <dbReference type="ChEBI" id="CHEBI:32682"/>
        <dbReference type="ChEBI" id="CHEBI:57618"/>
        <dbReference type="ChEBI" id="CHEBI:57743"/>
        <dbReference type="ChEBI" id="CHEBI:58210"/>
        <dbReference type="EC" id="1.14.14.47"/>
    </reaction>
</comment>
<dbReference type="InterPro" id="IPR044940">
    <property type="entry name" value="NOS_dom_2"/>
</dbReference>
<comment type="cofactor">
    <cofactor evidence="1 11 12">
        <name>heme</name>
        <dbReference type="ChEBI" id="CHEBI:30413"/>
    </cofactor>
</comment>
<accession>A0A419V770</accession>
<dbReference type="Gene3D" id="3.90.1230.10">
    <property type="entry name" value="Nitric Oxide Synthase, Chain A, domain 3"/>
    <property type="match status" value="1"/>
</dbReference>
<organism evidence="14 15">
    <name type="scientific">Sinobaca qinghaiensis</name>
    <dbReference type="NCBI Taxonomy" id="342944"/>
    <lineage>
        <taxon>Bacteria</taxon>
        <taxon>Bacillati</taxon>
        <taxon>Bacillota</taxon>
        <taxon>Bacilli</taxon>
        <taxon>Bacillales</taxon>
        <taxon>Sporolactobacillaceae</taxon>
        <taxon>Sinobaca</taxon>
    </lineage>
</organism>
<dbReference type="InterPro" id="IPR044943">
    <property type="entry name" value="NOS_dom_1"/>
</dbReference>
<keyword evidence="7 11" id="KW-0479">Metal-binding</keyword>
<evidence type="ECO:0000256" key="9">
    <source>
        <dbReference type="ARBA" id="ARBA00023004"/>
    </source>
</evidence>
<dbReference type="SUPFAM" id="SSF56512">
    <property type="entry name" value="Nitric oxide (NO) synthase oxygenase domain"/>
    <property type="match status" value="1"/>
</dbReference>
<dbReference type="Proteomes" id="UP000285120">
    <property type="component" value="Unassembled WGS sequence"/>
</dbReference>
<evidence type="ECO:0000256" key="11">
    <source>
        <dbReference type="PIRNR" id="PIRNR037219"/>
    </source>
</evidence>
<keyword evidence="15" id="KW-1185">Reference proteome</keyword>
<dbReference type="Gene3D" id="3.90.340.10">
    <property type="entry name" value="Nitric Oxide Synthase, Chain A, domain 1"/>
    <property type="match status" value="1"/>
</dbReference>
<evidence type="ECO:0000256" key="3">
    <source>
        <dbReference type="ARBA" id="ARBA00005411"/>
    </source>
</evidence>
<dbReference type="InterPro" id="IPR017142">
    <property type="entry name" value="Nitric_oxide_synthase_Oase-su"/>
</dbReference>
<evidence type="ECO:0000256" key="2">
    <source>
        <dbReference type="ARBA" id="ARBA00002642"/>
    </source>
</evidence>
<dbReference type="InterPro" id="IPR036119">
    <property type="entry name" value="NOS_N_sf"/>
</dbReference>
<dbReference type="InterPro" id="IPR004030">
    <property type="entry name" value="NOS_N"/>
</dbReference>
<evidence type="ECO:0000313" key="14">
    <source>
        <dbReference type="EMBL" id="RKD75915.1"/>
    </source>
</evidence>
<keyword evidence="6 11" id="KW-0349">Heme</keyword>
<dbReference type="EMBL" id="RAPK01000006">
    <property type="protein sequence ID" value="RKD75915.1"/>
    <property type="molecule type" value="Genomic_DNA"/>
</dbReference>
<keyword evidence="9 11" id="KW-0408">Iron</keyword>
<comment type="caution">
    <text evidence="14">The sequence shown here is derived from an EMBL/GenBank/DDBJ whole genome shotgun (WGS) entry which is preliminary data.</text>
</comment>
<evidence type="ECO:0000313" key="15">
    <source>
        <dbReference type="Proteomes" id="UP000285120"/>
    </source>
</evidence>
<feature type="binding site" description="axial binding residue" evidence="12">
    <location>
        <position position="67"/>
    </location>
    <ligand>
        <name>heme</name>
        <dbReference type="ChEBI" id="CHEBI:30413"/>
    </ligand>
    <ligandPart>
        <name>Fe</name>
        <dbReference type="ChEBI" id="CHEBI:18248"/>
    </ligandPart>
</feature>